<feature type="repeat" description="PPR" evidence="2">
    <location>
        <begin position="157"/>
        <end position="191"/>
    </location>
</feature>
<feature type="repeat" description="PPR" evidence="2">
    <location>
        <begin position="258"/>
        <end position="292"/>
    </location>
</feature>
<keyword evidence="1" id="KW-0677">Repeat</keyword>
<dbReference type="Gramene" id="Kaladp0053s0401.1.v1.1">
    <property type="protein sequence ID" value="Kaladp0053s0401.1.v1.1.CDS.1"/>
    <property type="gene ID" value="Kaladp0053s0401.v1.1"/>
</dbReference>
<dbReference type="FunFam" id="1.25.40.10:FF:000090">
    <property type="entry name" value="Pentatricopeptide repeat-containing protein, chloroplastic"/>
    <property type="match status" value="1"/>
</dbReference>
<dbReference type="SUPFAM" id="SSF48452">
    <property type="entry name" value="TPR-like"/>
    <property type="match status" value="1"/>
</dbReference>
<sequence length="640" mass="70384">MWMSASAHRCLSLHQRTVGDGRRSGKVQHCIISQLPELRFSWLSSFRGFRGGLGEDEPECRDGVDTEKKIGSIFEDLWLLVGMLKSGTKPTGYVLNKTLSCCAKTLSLGLGEQVHGMAVKMGSELNVYVCSPLIDLYGKCGMVWDAHKLFDEMPVRNVVTWNSLMCGYLKAGAPEVAVGVFSGMMRSGVGVSEFSVSAVLVACAQLEDGVLGNQIQCLCLKSGMCGNVVVGTGLINVYAKSRDVDLSTKIFDEMVDRNVITWTAVVLAFVQNEQPEEALRWVREMRSLGLRPNEVTYNNLLSSFSEPDCMTFCRQVHCCVIREGFESYLYVAVTLVVAYSECGCSLGDYHKICSCNPFWNQIAWNAVIAGFARLECRQEAFECFGKMRQAGVCVDFFTILSALKAAGVTSALEEGKQVHALVLKTGDGYDINVQNSLVSMYAKCGHISDSKSMFSSMKERDVITWNSLICGYANQGHGTEAVELFKGMRKAGEQPDRSTYLLVLSACSHAGLLEEGLECFSLMKNDDLIDPPASEHYAVVVDLFGRAGHLREAEVFIDSMPIKPGLSVYKALLSACLVHGNFDIATRWTRRLLELYPDDPGAYVLLSNVLATGGNWDDAAGLRKLMAEKSVQKKPAYSWV</sequence>
<feature type="repeat" description="PPR" evidence="2">
    <location>
        <begin position="496"/>
        <end position="530"/>
    </location>
</feature>
<dbReference type="InterPro" id="IPR002885">
    <property type="entry name" value="PPR_rpt"/>
</dbReference>
<proteinExistence type="predicted"/>
<evidence type="ECO:0008006" key="5">
    <source>
        <dbReference type="Google" id="ProtNLM"/>
    </source>
</evidence>
<dbReference type="EnsemblPlants" id="Kaladp0053s0401.1.v1.1">
    <property type="protein sequence ID" value="Kaladp0053s0401.1.v1.1.CDS.1"/>
    <property type="gene ID" value="Kaladp0053s0401.v1.1"/>
</dbReference>
<dbReference type="PANTHER" id="PTHR47926:SF342">
    <property type="entry name" value="TETRATRICOPEPTIDE-LIKE HELICAL DOMAIN-CONTAINING PROTEIN-RELATED"/>
    <property type="match status" value="1"/>
</dbReference>
<dbReference type="InterPro" id="IPR046848">
    <property type="entry name" value="E_motif"/>
</dbReference>
<evidence type="ECO:0000256" key="1">
    <source>
        <dbReference type="ARBA" id="ARBA00022737"/>
    </source>
</evidence>
<dbReference type="Proteomes" id="UP000594263">
    <property type="component" value="Unplaced"/>
</dbReference>
<dbReference type="AlphaFoldDB" id="A0A7N0U4R8"/>
<organism evidence="3 4">
    <name type="scientific">Kalanchoe fedtschenkoi</name>
    <name type="common">Lavender scallops</name>
    <name type="synonym">South American air plant</name>
    <dbReference type="NCBI Taxonomy" id="63787"/>
    <lineage>
        <taxon>Eukaryota</taxon>
        <taxon>Viridiplantae</taxon>
        <taxon>Streptophyta</taxon>
        <taxon>Embryophyta</taxon>
        <taxon>Tracheophyta</taxon>
        <taxon>Spermatophyta</taxon>
        <taxon>Magnoliopsida</taxon>
        <taxon>eudicotyledons</taxon>
        <taxon>Gunneridae</taxon>
        <taxon>Pentapetalae</taxon>
        <taxon>Saxifragales</taxon>
        <taxon>Crassulaceae</taxon>
        <taxon>Kalanchoe</taxon>
    </lineage>
</organism>
<dbReference type="Pfam" id="PF01535">
    <property type="entry name" value="PPR"/>
    <property type="match status" value="1"/>
</dbReference>
<feature type="repeat" description="PPR" evidence="2">
    <location>
        <begin position="126"/>
        <end position="156"/>
    </location>
</feature>
<feature type="repeat" description="PPR" evidence="2">
    <location>
        <begin position="461"/>
        <end position="495"/>
    </location>
</feature>
<accession>A0A7N0U4R8</accession>
<dbReference type="InterPro" id="IPR011990">
    <property type="entry name" value="TPR-like_helical_dom_sf"/>
</dbReference>
<name>A0A7N0U4R8_KALFE</name>
<dbReference type="PROSITE" id="PS51375">
    <property type="entry name" value="PPR"/>
    <property type="match status" value="6"/>
</dbReference>
<feature type="repeat" description="PPR" evidence="2">
    <location>
        <begin position="360"/>
        <end position="394"/>
    </location>
</feature>
<dbReference type="PANTHER" id="PTHR47926">
    <property type="entry name" value="PENTATRICOPEPTIDE REPEAT-CONTAINING PROTEIN"/>
    <property type="match status" value="1"/>
</dbReference>
<evidence type="ECO:0000313" key="3">
    <source>
        <dbReference type="EnsemblPlants" id="Kaladp0053s0401.1.v1.1.CDS.1"/>
    </source>
</evidence>
<reference evidence="3" key="1">
    <citation type="submission" date="2021-01" db="UniProtKB">
        <authorList>
            <consortium name="EnsemblPlants"/>
        </authorList>
    </citation>
    <scope>IDENTIFICATION</scope>
</reference>
<dbReference type="Gene3D" id="1.25.40.10">
    <property type="entry name" value="Tetratricopeptide repeat domain"/>
    <property type="match status" value="5"/>
</dbReference>
<dbReference type="OMA" id="LWPNDPA"/>
<dbReference type="Pfam" id="PF20431">
    <property type="entry name" value="E_motif"/>
    <property type="match status" value="1"/>
</dbReference>
<dbReference type="InterPro" id="IPR046960">
    <property type="entry name" value="PPR_At4g14850-like_plant"/>
</dbReference>
<dbReference type="Pfam" id="PF13041">
    <property type="entry name" value="PPR_2"/>
    <property type="match status" value="3"/>
</dbReference>
<dbReference type="FunFam" id="1.25.40.10:FF:000344">
    <property type="entry name" value="Pentatricopeptide repeat-containing protein"/>
    <property type="match status" value="1"/>
</dbReference>
<dbReference type="GO" id="GO:0003723">
    <property type="term" value="F:RNA binding"/>
    <property type="evidence" value="ECO:0007669"/>
    <property type="project" value="InterPro"/>
</dbReference>
<protein>
    <recommendedName>
        <fullName evidence="5">Pentatricopeptide repeat-containing protein</fullName>
    </recommendedName>
</protein>
<dbReference type="NCBIfam" id="TIGR00756">
    <property type="entry name" value="PPR"/>
    <property type="match status" value="6"/>
</dbReference>
<evidence type="ECO:0000313" key="4">
    <source>
        <dbReference type="Proteomes" id="UP000594263"/>
    </source>
</evidence>
<keyword evidence="4" id="KW-1185">Reference proteome</keyword>
<evidence type="ECO:0000256" key="2">
    <source>
        <dbReference type="PROSITE-ProRule" id="PRU00708"/>
    </source>
</evidence>
<dbReference type="GO" id="GO:0009451">
    <property type="term" value="P:RNA modification"/>
    <property type="evidence" value="ECO:0007669"/>
    <property type="project" value="InterPro"/>
</dbReference>